<evidence type="ECO:0000313" key="1">
    <source>
        <dbReference type="EMBL" id="KAJ0106575.1"/>
    </source>
</evidence>
<proteinExistence type="predicted"/>
<comment type="caution">
    <text evidence="1">The sequence shown here is derived from an EMBL/GenBank/DDBJ whole genome shotgun (WGS) entry which is preliminary data.</text>
</comment>
<organism evidence="1 2">
    <name type="scientific">Pistacia atlantica</name>
    <dbReference type="NCBI Taxonomy" id="434234"/>
    <lineage>
        <taxon>Eukaryota</taxon>
        <taxon>Viridiplantae</taxon>
        <taxon>Streptophyta</taxon>
        <taxon>Embryophyta</taxon>
        <taxon>Tracheophyta</taxon>
        <taxon>Spermatophyta</taxon>
        <taxon>Magnoliopsida</taxon>
        <taxon>eudicotyledons</taxon>
        <taxon>Gunneridae</taxon>
        <taxon>Pentapetalae</taxon>
        <taxon>rosids</taxon>
        <taxon>malvids</taxon>
        <taxon>Sapindales</taxon>
        <taxon>Anacardiaceae</taxon>
        <taxon>Pistacia</taxon>
    </lineage>
</organism>
<reference evidence="2" key="1">
    <citation type="journal article" date="2023" name="G3 (Bethesda)">
        <title>Genome assembly and association tests identify interacting loci associated with vigor, precocity, and sex in interspecific pistachio rootstocks.</title>
        <authorList>
            <person name="Palmer W."/>
            <person name="Jacygrad E."/>
            <person name="Sagayaradj S."/>
            <person name="Cavanaugh K."/>
            <person name="Han R."/>
            <person name="Bertier L."/>
            <person name="Beede B."/>
            <person name="Kafkas S."/>
            <person name="Golino D."/>
            <person name="Preece J."/>
            <person name="Michelmore R."/>
        </authorList>
    </citation>
    <scope>NUCLEOTIDE SEQUENCE [LARGE SCALE GENOMIC DNA]</scope>
</reference>
<protein>
    <submittedName>
        <fullName evidence="1">Uncharacterized protein</fullName>
    </submittedName>
</protein>
<name>A0ACC1C3M4_9ROSI</name>
<accession>A0ACC1C3M4</accession>
<sequence length="599" mass="67390">MMSPSSRMGDEQIFWQRWEFRRKDDGLDSSSDDSKSNSVAEPVLKEHNLASGFISFDNDETSNTSRLQPNLNNDSGFGGQFQFEKAEEKKIKRSKKNNVANSEVKKDSHEEVHRKKSKTSAYDHLAATSDVKSFTVSLLEDLRATRENLFTWMREEINKLVADDTAPRKRRRNGASRGKKVQSPQQNNAENMKVQPQKNFKKNLKFQKQKTSGDSMQEQHLNGNGAIIHMQQQNNIEKDTEVECQNKFDKGNQMKHRNNKDNQVQHQNNFKSAMRAPNCNGRFLESFVKSTKAADANNQCQALDDQVDYGKATESITSVDKEKKERLVLSSNSKFQSSSSDQRVIVQHPKSVVLAIRAQNCNDGSSKRSVAGKKRADSNKLYQVPEDRTGYSRSMASCEKDRAKRLRLPVEQNFTLNPSNHAASSMYLTLPTVFTEPPVLNSKFDTSLCNFIQPTVDGNKTTVNLERANQVLDSSTHCGYLPSIQQDERGGDFAQVVSRNMGTFDQNGIPSSGTGTGFPVPLHQSLGDGFSSPGQLYFENLRRENCNTLGLRMNGGATTFSGENYALSDHLHSHPNHKADCRFLPYQIPSTRDGYVFPK</sequence>
<dbReference type="Proteomes" id="UP001164250">
    <property type="component" value="Chromosome 2"/>
</dbReference>
<evidence type="ECO:0000313" key="2">
    <source>
        <dbReference type="Proteomes" id="UP001164250"/>
    </source>
</evidence>
<keyword evidence="2" id="KW-1185">Reference proteome</keyword>
<gene>
    <name evidence="1" type="ORF">Patl1_17712</name>
</gene>
<dbReference type="EMBL" id="CM047898">
    <property type="protein sequence ID" value="KAJ0106575.1"/>
    <property type="molecule type" value="Genomic_DNA"/>
</dbReference>